<evidence type="ECO:0000256" key="1">
    <source>
        <dbReference type="SAM" id="MobiDB-lite"/>
    </source>
</evidence>
<organism evidence="2">
    <name type="scientific">hydrocarbon metagenome</name>
    <dbReference type="NCBI Taxonomy" id="938273"/>
    <lineage>
        <taxon>unclassified sequences</taxon>
        <taxon>metagenomes</taxon>
        <taxon>ecological metagenomes</taxon>
    </lineage>
</organism>
<proteinExistence type="predicted"/>
<feature type="region of interest" description="Disordered" evidence="1">
    <location>
        <begin position="28"/>
        <end position="47"/>
    </location>
</feature>
<name>A0A0W8F071_9ZZZZ</name>
<dbReference type="AlphaFoldDB" id="A0A0W8F071"/>
<evidence type="ECO:0000313" key="2">
    <source>
        <dbReference type="EMBL" id="KUG14201.1"/>
    </source>
</evidence>
<accession>A0A0W8F071</accession>
<gene>
    <name evidence="2" type="ORF">ASZ90_016166</name>
</gene>
<sequence>MVPAACSPGSLSTTICINYEEFSPTLSGPGMVLPSELRSGGVPGHPA</sequence>
<comment type="caution">
    <text evidence="2">The sequence shown here is derived from an EMBL/GenBank/DDBJ whole genome shotgun (WGS) entry which is preliminary data.</text>
</comment>
<protein>
    <submittedName>
        <fullName evidence="2">Uncharacterized protein</fullName>
    </submittedName>
</protein>
<dbReference type="EMBL" id="LNQE01001689">
    <property type="protein sequence ID" value="KUG14201.1"/>
    <property type="molecule type" value="Genomic_DNA"/>
</dbReference>
<reference evidence="2" key="1">
    <citation type="journal article" date="2015" name="Proc. Natl. Acad. Sci. U.S.A.">
        <title>Networks of energetic and metabolic interactions define dynamics in microbial communities.</title>
        <authorList>
            <person name="Embree M."/>
            <person name="Liu J.K."/>
            <person name="Al-Bassam M.M."/>
            <person name="Zengler K."/>
        </authorList>
    </citation>
    <scope>NUCLEOTIDE SEQUENCE</scope>
</reference>